<dbReference type="KEGG" id="mlr:MELLADRAFT_72791"/>
<dbReference type="PROSITE" id="PS51405">
    <property type="entry name" value="HEME_HALOPEROXIDASE"/>
    <property type="match status" value="1"/>
</dbReference>
<protein>
    <recommendedName>
        <fullName evidence="9">Heme haloperoxidase family profile domain-containing protein</fullName>
    </recommendedName>
</protein>
<keyword evidence="5" id="KW-0560">Oxidoreductase</keyword>
<dbReference type="Gene3D" id="1.10.489.10">
    <property type="entry name" value="Chloroperoxidase-like"/>
    <property type="match status" value="1"/>
</dbReference>
<feature type="signal peptide" evidence="8">
    <location>
        <begin position="1"/>
        <end position="17"/>
    </location>
</feature>
<dbReference type="HOGENOM" id="CLU_029871_4_0_1"/>
<keyword evidence="3" id="KW-0349">Heme</keyword>
<reference evidence="11" key="1">
    <citation type="journal article" date="2011" name="Proc. Natl. Acad. Sci. U.S.A.">
        <title>Obligate biotrophy features unraveled by the genomic analysis of rust fungi.</title>
        <authorList>
            <person name="Duplessis S."/>
            <person name="Cuomo C.A."/>
            <person name="Lin Y.-C."/>
            <person name="Aerts A."/>
            <person name="Tisserant E."/>
            <person name="Veneault-Fourrey C."/>
            <person name="Joly D.L."/>
            <person name="Hacquard S."/>
            <person name="Amselem J."/>
            <person name="Cantarel B.L."/>
            <person name="Chiu R."/>
            <person name="Coutinho P.M."/>
            <person name="Feau N."/>
            <person name="Field M."/>
            <person name="Frey P."/>
            <person name="Gelhaye E."/>
            <person name="Goldberg J."/>
            <person name="Grabherr M.G."/>
            <person name="Kodira C.D."/>
            <person name="Kohler A."/>
            <person name="Kuees U."/>
            <person name="Lindquist E.A."/>
            <person name="Lucas S.M."/>
            <person name="Mago R."/>
            <person name="Mauceli E."/>
            <person name="Morin E."/>
            <person name="Murat C."/>
            <person name="Pangilinan J.L."/>
            <person name="Park R."/>
            <person name="Pearson M."/>
            <person name="Quesneville H."/>
            <person name="Rouhier N."/>
            <person name="Sakthikumar S."/>
            <person name="Salamov A.A."/>
            <person name="Schmutz J."/>
            <person name="Selles B."/>
            <person name="Shapiro H."/>
            <person name="Tanguay P."/>
            <person name="Tuskan G.A."/>
            <person name="Henrissat B."/>
            <person name="Van de Peer Y."/>
            <person name="Rouze P."/>
            <person name="Ellis J.G."/>
            <person name="Dodds P.N."/>
            <person name="Schein J.E."/>
            <person name="Zhong S."/>
            <person name="Hamelin R.C."/>
            <person name="Grigoriev I.V."/>
            <person name="Szabo L.J."/>
            <person name="Martin F."/>
        </authorList>
    </citation>
    <scope>NUCLEOTIDE SEQUENCE [LARGE SCALE GENOMIC DNA]</scope>
    <source>
        <strain evidence="11">98AG31 / pathotype 3-4-7</strain>
    </source>
</reference>
<dbReference type="Proteomes" id="UP000001072">
    <property type="component" value="Unassembled WGS sequence"/>
</dbReference>
<dbReference type="InterPro" id="IPR036851">
    <property type="entry name" value="Chloroperoxidase-like_sf"/>
</dbReference>
<sequence length="416" mass="45517">MRSSLLLLASLLQHASAMPHLAGIKERTLNIANISASDVEHLLNLQSRSLFDLEGLLSAIPTTIDLPLVASVGRKRIPDADHPFIAPGPDDQRGGCPGMNIMANYGYIPRNGIATVVDMISGMEEMLGFGPDIAAVIVALGFIASFDLTTLTTSIGQTDSRTDGLLTPLFGTAPGFFSKESHNKFEVDGSMSRVDGYWANGDTNHFDSDHWKQHKQLAIDKYDGLMTAKFWGEARFMQYNDCRNNNPQCQWAIGQQAHAYIAGAFITNTMASADIHGNAGPPDVESIQTFFGIIEHPNGTYSQGHGKLPPSKDGYWYRREPLTVVEQLATLTETLLAYPVEFGRNDGKLGHWNADLTDLRNVVENGAACWILQQARDTQDNRYEGFPLIKGAIGKLVQNLLAPVFEQLACTPHSTT</sequence>
<evidence type="ECO:0000256" key="7">
    <source>
        <dbReference type="ARBA" id="ARBA00025795"/>
    </source>
</evidence>
<dbReference type="PANTHER" id="PTHR33577">
    <property type="entry name" value="STERIGMATOCYSTIN BIOSYNTHESIS PEROXIDASE STCC-RELATED"/>
    <property type="match status" value="1"/>
</dbReference>
<feature type="domain" description="Heme haloperoxidase family profile" evidence="9">
    <location>
        <begin position="80"/>
        <end position="330"/>
    </location>
</feature>
<dbReference type="GO" id="GO:0004601">
    <property type="term" value="F:peroxidase activity"/>
    <property type="evidence" value="ECO:0007669"/>
    <property type="project" value="UniProtKB-KW"/>
</dbReference>
<evidence type="ECO:0000256" key="4">
    <source>
        <dbReference type="ARBA" id="ARBA00022723"/>
    </source>
</evidence>
<dbReference type="InterPro" id="IPR000028">
    <property type="entry name" value="Chloroperoxidase"/>
</dbReference>
<comment type="cofactor">
    <cofactor evidence="1">
        <name>heme b</name>
        <dbReference type="ChEBI" id="CHEBI:60344"/>
    </cofactor>
</comment>
<accession>F4RYY1</accession>
<keyword evidence="4" id="KW-0479">Metal-binding</keyword>
<dbReference type="AlphaFoldDB" id="F4RYY1"/>
<dbReference type="SUPFAM" id="SSF47571">
    <property type="entry name" value="Cloroperoxidase"/>
    <property type="match status" value="1"/>
</dbReference>
<dbReference type="OrthoDB" id="2542103at2759"/>
<name>F4RYY1_MELLP</name>
<keyword evidence="11" id="KW-1185">Reference proteome</keyword>
<dbReference type="Pfam" id="PF01328">
    <property type="entry name" value="Peroxidase_2"/>
    <property type="match status" value="1"/>
</dbReference>
<keyword evidence="6" id="KW-0408">Iron</keyword>
<dbReference type="eggNOG" id="ENOG502S6CG">
    <property type="taxonomic scope" value="Eukaryota"/>
</dbReference>
<evidence type="ECO:0000259" key="9">
    <source>
        <dbReference type="PROSITE" id="PS51405"/>
    </source>
</evidence>
<evidence type="ECO:0000256" key="2">
    <source>
        <dbReference type="ARBA" id="ARBA00022559"/>
    </source>
</evidence>
<keyword evidence="8" id="KW-0732">Signal</keyword>
<evidence type="ECO:0000256" key="6">
    <source>
        <dbReference type="ARBA" id="ARBA00023004"/>
    </source>
</evidence>
<evidence type="ECO:0000313" key="10">
    <source>
        <dbReference type="EMBL" id="EGG02424.1"/>
    </source>
</evidence>
<evidence type="ECO:0000256" key="1">
    <source>
        <dbReference type="ARBA" id="ARBA00001970"/>
    </source>
</evidence>
<evidence type="ECO:0000256" key="5">
    <source>
        <dbReference type="ARBA" id="ARBA00023002"/>
    </source>
</evidence>
<comment type="similarity">
    <text evidence="7">Belongs to the chloroperoxidase family.</text>
</comment>
<dbReference type="VEuPathDB" id="FungiDB:MELLADRAFT_72791"/>
<proteinExistence type="inferred from homology"/>
<dbReference type="GeneID" id="18932192"/>
<dbReference type="PANTHER" id="PTHR33577:SF16">
    <property type="entry name" value="HEME HALOPEROXIDASE FAMILY PROFILE DOMAIN-CONTAINING PROTEIN"/>
    <property type="match status" value="1"/>
</dbReference>
<dbReference type="InParanoid" id="F4RYY1"/>
<dbReference type="EMBL" id="GL883131">
    <property type="protein sequence ID" value="EGG02424.1"/>
    <property type="molecule type" value="Genomic_DNA"/>
</dbReference>
<dbReference type="GO" id="GO:0046872">
    <property type="term" value="F:metal ion binding"/>
    <property type="evidence" value="ECO:0007669"/>
    <property type="project" value="UniProtKB-KW"/>
</dbReference>
<organism evidence="11">
    <name type="scientific">Melampsora larici-populina (strain 98AG31 / pathotype 3-4-7)</name>
    <name type="common">Poplar leaf rust fungus</name>
    <dbReference type="NCBI Taxonomy" id="747676"/>
    <lineage>
        <taxon>Eukaryota</taxon>
        <taxon>Fungi</taxon>
        <taxon>Dikarya</taxon>
        <taxon>Basidiomycota</taxon>
        <taxon>Pucciniomycotina</taxon>
        <taxon>Pucciniomycetes</taxon>
        <taxon>Pucciniales</taxon>
        <taxon>Melampsoraceae</taxon>
        <taxon>Melampsora</taxon>
    </lineage>
</organism>
<dbReference type="RefSeq" id="XP_007414409.1">
    <property type="nucleotide sequence ID" value="XM_007414347.1"/>
</dbReference>
<evidence type="ECO:0000313" key="11">
    <source>
        <dbReference type="Proteomes" id="UP000001072"/>
    </source>
</evidence>
<evidence type="ECO:0000256" key="8">
    <source>
        <dbReference type="SAM" id="SignalP"/>
    </source>
</evidence>
<evidence type="ECO:0000256" key="3">
    <source>
        <dbReference type="ARBA" id="ARBA00022617"/>
    </source>
</evidence>
<feature type="chain" id="PRO_5003315698" description="Heme haloperoxidase family profile domain-containing protein" evidence="8">
    <location>
        <begin position="18"/>
        <end position="416"/>
    </location>
</feature>
<keyword evidence="2" id="KW-0575">Peroxidase</keyword>
<gene>
    <name evidence="10" type="ORF">MELLADRAFT_72791</name>
</gene>